<keyword evidence="6" id="KW-0479">Metal-binding</keyword>
<dbReference type="SUPFAM" id="SSF143631">
    <property type="entry name" value="ApbE-like"/>
    <property type="match status" value="1"/>
</dbReference>
<name>A0A345EEG3_9EURY</name>
<dbReference type="GeneID" id="37287797"/>
<reference evidence="11 12" key="1">
    <citation type="submission" date="2018-07" db="EMBL/GenBank/DDBJ databases">
        <title>Genome sequences of Haloplanus sp. CBA1112.</title>
        <authorList>
            <person name="Kim Y.B."/>
            <person name="Roh S.W."/>
        </authorList>
    </citation>
    <scope>NUCLEOTIDE SEQUENCE [LARGE SCALE GENOMIC DNA]</scope>
    <source>
        <strain evidence="11 12">CBA1112</strain>
    </source>
</reference>
<sequence length="287" mass="31279">MSVLSSVYERAGETHREFECCDTQFVIRATGVRASTGVDAAQQTVRRLEGELNAFDEKSAVSRLDRTGSVENEHVARIVRRGLEYYERTNGVFDIRQGRIEHDLKAFLRGDRQSLPETFEAGDIELDGALVRTDHPLDLNGLAKGYIVDRAASALSGVGRRGFVSGGGDMSPPPGPVAVVSPYGDETPLKVLETDWFVASSGDYRRTRNGTDHIYDPTSERIGSRHESVTVVAERDCMEADALATTLAALPLDDALSLAESWANAEALVVHGGVFHTTEGFETHVLD</sequence>
<gene>
    <name evidence="11" type="ORF">DU484_12425</name>
</gene>
<evidence type="ECO:0000256" key="8">
    <source>
        <dbReference type="ARBA" id="ARBA00022842"/>
    </source>
</evidence>
<evidence type="ECO:0000313" key="12">
    <source>
        <dbReference type="Proteomes" id="UP000252985"/>
    </source>
</evidence>
<evidence type="ECO:0000256" key="7">
    <source>
        <dbReference type="ARBA" id="ARBA00022827"/>
    </source>
</evidence>
<keyword evidence="5 11" id="KW-0808">Transferase</keyword>
<organism evidence="11 12">
    <name type="scientific">Haloplanus rubicundus</name>
    <dbReference type="NCBI Taxonomy" id="1547898"/>
    <lineage>
        <taxon>Archaea</taxon>
        <taxon>Methanobacteriati</taxon>
        <taxon>Methanobacteriota</taxon>
        <taxon>Stenosarchaea group</taxon>
        <taxon>Halobacteria</taxon>
        <taxon>Halobacteriales</taxon>
        <taxon>Haloferacaceae</taxon>
        <taxon>Haloplanus</taxon>
    </lineage>
</organism>
<keyword evidence="8" id="KW-0460">Magnesium</keyword>
<protein>
    <recommendedName>
        <fullName evidence="3">FAD:protein FMN transferase</fullName>
        <ecNumber evidence="2">2.7.1.180</ecNumber>
    </recommendedName>
    <alternativeName>
        <fullName evidence="9">Flavin transferase</fullName>
    </alternativeName>
</protein>
<dbReference type="InterPro" id="IPR024932">
    <property type="entry name" value="ApbE"/>
</dbReference>
<accession>A0A345EEG3</accession>
<evidence type="ECO:0000256" key="1">
    <source>
        <dbReference type="ARBA" id="ARBA00001946"/>
    </source>
</evidence>
<dbReference type="GO" id="GO:0016740">
    <property type="term" value="F:transferase activity"/>
    <property type="evidence" value="ECO:0007669"/>
    <property type="project" value="UniProtKB-KW"/>
</dbReference>
<comment type="cofactor">
    <cofactor evidence="1">
        <name>Mg(2+)</name>
        <dbReference type="ChEBI" id="CHEBI:18420"/>
    </cofactor>
</comment>
<dbReference type="RefSeq" id="WP_114606078.1">
    <property type="nucleotide sequence ID" value="NZ_CP031148.1"/>
</dbReference>
<dbReference type="InterPro" id="IPR003374">
    <property type="entry name" value="ApbE-like_sf"/>
</dbReference>
<keyword evidence="7" id="KW-0274">FAD</keyword>
<evidence type="ECO:0000256" key="9">
    <source>
        <dbReference type="ARBA" id="ARBA00031306"/>
    </source>
</evidence>
<comment type="catalytic activity">
    <reaction evidence="10">
        <text>L-threonyl-[protein] + FAD = FMN-L-threonyl-[protein] + AMP + H(+)</text>
        <dbReference type="Rhea" id="RHEA:36847"/>
        <dbReference type="Rhea" id="RHEA-COMP:11060"/>
        <dbReference type="Rhea" id="RHEA-COMP:11061"/>
        <dbReference type="ChEBI" id="CHEBI:15378"/>
        <dbReference type="ChEBI" id="CHEBI:30013"/>
        <dbReference type="ChEBI" id="CHEBI:57692"/>
        <dbReference type="ChEBI" id="CHEBI:74257"/>
        <dbReference type="ChEBI" id="CHEBI:456215"/>
        <dbReference type="EC" id="2.7.1.180"/>
    </reaction>
</comment>
<evidence type="ECO:0000313" key="11">
    <source>
        <dbReference type="EMBL" id="AXG10585.1"/>
    </source>
</evidence>
<dbReference type="Pfam" id="PF02424">
    <property type="entry name" value="ApbE"/>
    <property type="match status" value="1"/>
</dbReference>
<dbReference type="PANTHER" id="PTHR30040">
    <property type="entry name" value="THIAMINE BIOSYNTHESIS LIPOPROTEIN APBE"/>
    <property type="match status" value="1"/>
</dbReference>
<proteinExistence type="predicted"/>
<keyword evidence="4" id="KW-0285">Flavoprotein</keyword>
<dbReference type="EMBL" id="CP031148">
    <property type="protein sequence ID" value="AXG10585.1"/>
    <property type="molecule type" value="Genomic_DNA"/>
</dbReference>
<evidence type="ECO:0000256" key="5">
    <source>
        <dbReference type="ARBA" id="ARBA00022679"/>
    </source>
</evidence>
<evidence type="ECO:0000256" key="4">
    <source>
        <dbReference type="ARBA" id="ARBA00022630"/>
    </source>
</evidence>
<dbReference type="Gene3D" id="3.10.520.10">
    <property type="entry name" value="ApbE-like domains"/>
    <property type="match status" value="1"/>
</dbReference>
<dbReference type="GO" id="GO:0046872">
    <property type="term" value="F:metal ion binding"/>
    <property type="evidence" value="ECO:0007669"/>
    <property type="project" value="UniProtKB-KW"/>
</dbReference>
<dbReference type="PANTHER" id="PTHR30040:SF2">
    <property type="entry name" value="FAD:PROTEIN FMN TRANSFERASE"/>
    <property type="match status" value="1"/>
</dbReference>
<evidence type="ECO:0000256" key="3">
    <source>
        <dbReference type="ARBA" id="ARBA00016337"/>
    </source>
</evidence>
<dbReference type="EC" id="2.7.1.180" evidence="2"/>
<evidence type="ECO:0000256" key="10">
    <source>
        <dbReference type="ARBA" id="ARBA00048540"/>
    </source>
</evidence>
<evidence type="ECO:0000256" key="2">
    <source>
        <dbReference type="ARBA" id="ARBA00011955"/>
    </source>
</evidence>
<dbReference type="Proteomes" id="UP000252985">
    <property type="component" value="Chromosome"/>
</dbReference>
<dbReference type="AlphaFoldDB" id="A0A345EEG3"/>
<evidence type="ECO:0000256" key="6">
    <source>
        <dbReference type="ARBA" id="ARBA00022723"/>
    </source>
</evidence>
<dbReference type="KEGG" id="haq:DU484_12425"/>